<dbReference type="OrthoDB" id="8441748at2"/>
<dbReference type="Pfam" id="PF04392">
    <property type="entry name" value="ABC_sub_bind"/>
    <property type="match status" value="1"/>
</dbReference>
<keyword evidence="2" id="KW-1185">Reference proteome</keyword>
<sequence>MKRRVVIALIGGVMSALWLPRARAAGKVYRIVFVVPTGQYLDAKEGDAWKGLVTAFLQGLRELGYVDGKNMKFEFYSAEGKFGQIDEIAARVLVTSPDVILAGGGGANEVAHAFQRLTRTVPIVMANSSDPAAQGLVASLAHPGANITGFSGNTGPEFEAKRLQLLREVAPNAIRVAYLGLKLDWESPAAIGVRSAAERLGITLLHAEHAPSNYEDAFGLITREQLQGLFVARNPWNFSNRRGITGFARDRRMPAVYPTREFAEVAGLICYGPSLSDLYRRAAGHVDRILKGAKPAELPVEQPTKFELVINSRTAGELGLNIPAALLALADEVTD</sequence>
<name>A0A5D3K015_9BRAD</name>
<protein>
    <recommendedName>
        <fullName evidence="3">ABC transporter substrate-binding protein</fullName>
    </recommendedName>
</protein>
<organism evidence="1 2">
    <name type="scientific">Bradyrhizobium rifense</name>
    <dbReference type="NCBI Taxonomy" id="515499"/>
    <lineage>
        <taxon>Bacteria</taxon>
        <taxon>Pseudomonadati</taxon>
        <taxon>Pseudomonadota</taxon>
        <taxon>Alphaproteobacteria</taxon>
        <taxon>Hyphomicrobiales</taxon>
        <taxon>Nitrobacteraceae</taxon>
        <taxon>Bradyrhizobium</taxon>
    </lineage>
</organism>
<evidence type="ECO:0000313" key="2">
    <source>
        <dbReference type="Proteomes" id="UP000324758"/>
    </source>
</evidence>
<reference evidence="1 2" key="1">
    <citation type="submission" date="2019-08" db="EMBL/GenBank/DDBJ databases">
        <title>Bradyrhizobium hipponensis sp. nov., a rhizobium isolated from a Lupinus angustifolius root nodule in Tunisia.</title>
        <authorList>
            <person name="Off K."/>
            <person name="Rejili M."/>
            <person name="Mars M."/>
            <person name="Brachmann A."/>
            <person name="Marin M."/>
        </authorList>
    </citation>
    <scope>NUCLEOTIDE SEQUENCE [LARGE SCALE GENOMIC DNA]</scope>
    <source>
        <strain evidence="1 2">CTAW71</strain>
    </source>
</reference>
<dbReference type="PANTHER" id="PTHR35271:SF1">
    <property type="entry name" value="ABC TRANSPORTER, SUBSTRATE-BINDING LIPOPROTEIN"/>
    <property type="match status" value="1"/>
</dbReference>
<gene>
    <name evidence="1" type="ORF">FXB40_46000</name>
</gene>
<proteinExistence type="predicted"/>
<dbReference type="InterPro" id="IPR007487">
    <property type="entry name" value="ABC_transpt-TYRBP-like"/>
</dbReference>
<dbReference type="EMBL" id="VSSS01000103">
    <property type="protein sequence ID" value="TYL83660.1"/>
    <property type="molecule type" value="Genomic_DNA"/>
</dbReference>
<evidence type="ECO:0000313" key="1">
    <source>
        <dbReference type="EMBL" id="TYL83660.1"/>
    </source>
</evidence>
<dbReference type="Gene3D" id="3.40.50.2300">
    <property type="match status" value="2"/>
</dbReference>
<dbReference type="RefSeq" id="WP_148778857.1">
    <property type="nucleotide sequence ID" value="NZ_VSSS01000103.1"/>
</dbReference>
<dbReference type="AlphaFoldDB" id="A0A5D3K015"/>
<dbReference type="PANTHER" id="PTHR35271">
    <property type="entry name" value="ABC TRANSPORTER, SUBSTRATE-BINDING LIPOPROTEIN-RELATED"/>
    <property type="match status" value="1"/>
</dbReference>
<evidence type="ECO:0008006" key="3">
    <source>
        <dbReference type="Google" id="ProtNLM"/>
    </source>
</evidence>
<dbReference type="CDD" id="cd06325">
    <property type="entry name" value="PBP1_ABC_unchar_transporter"/>
    <property type="match status" value="1"/>
</dbReference>
<dbReference type="Proteomes" id="UP000324758">
    <property type="component" value="Unassembled WGS sequence"/>
</dbReference>
<comment type="caution">
    <text evidence="1">The sequence shown here is derived from an EMBL/GenBank/DDBJ whole genome shotgun (WGS) entry which is preliminary data.</text>
</comment>
<accession>A0A5D3K015</accession>